<keyword evidence="2" id="KW-1185">Reference proteome</keyword>
<sequence>MEGLPPKTRGLRVGVPFNWQQKGSNQRFTEDLFNDRVAWSRDEPQPRLSLTGGEGHAAVDDWSFTPKEALNGSSWWMALKDDEWRLELAQNGMSARVATVQHTIDEHDNNNQKIVKHLRGFNRDGTSIRKVQAVIVTGGQ</sequence>
<organism evidence="1 2">
    <name type="scientific">Hibiscus sabdariffa</name>
    <name type="common">roselle</name>
    <dbReference type="NCBI Taxonomy" id="183260"/>
    <lineage>
        <taxon>Eukaryota</taxon>
        <taxon>Viridiplantae</taxon>
        <taxon>Streptophyta</taxon>
        <taxon>Embryophyta</taxon>
        <taxon>Tracheophyta</taxon>
        <taxon>Spermatophyta</taxon>
        <taxon>Magnoliopsida</taxon>
        <taxon>eudicotyledons</taxon>
        <taxon>Gunneridae</taxon>
        <taxon>Pentapetalae</taxon>
        <taxon>rosids</taxon>
        <taxon>malvids</taxon>
        <taxon>Malvales</taxon>
        <taxon>Malvaceae</taxon>
        <taxon>Malvoideae</taxon>
        <taxon>Hibiscus</taxon>
    </lineage>
</organism>
<name>A0ABR1ZQW1_9ROSI</name>
<dbReference type="Proteomes" id="UP001396334">
    <property type="component" value="Unassembled WGS sequence"/>
</dbReference>
<gene>
    <name evidence="1" type="ORF">V6N11_038119</name>
</gene>
<evidence type="ECO:0000313" key="2">
    <source>
        <dbReference type="Proteomes" id="UP001396334"/>
    </source>
</evidence>
<evidence type="ECO:0000313" key="1">
    <source>
        <dbReference type="EMBL" id="KAK8483028.1"/>
    </source>
</evidence>
<protein>
    <submittedName>
        <fullName evidence="1">Uncharacterized protein</fullName>
    </submittedName>
</protein>
<comment type="caution">
    <text evidence="1">The sequence shown here is derived from an EMBL/GenBank/DDBJ whole genome shotgun (WGS) entry which is preliminary data.</text>
</comment>
<accession>A0ABR1ZQW1</accession>
<reference evidence="1 2" key="1">
    <citation type="journal article" date="2024" name="G3 (Bethesda)">
        <title>Genome assembly of Hibiscus sabdariffa L. provides insights into metabolisms of medicinal natural products.</title>
        <authorList>
            <person name="Kim T."/>
        </authorList>
    </citation>
    <scope>NUCLEOTIDE SEQUENCE [LARGE SCALE GENOMIC DNA]</scope>
    <source>
        <strain evidence="1">TK-2024</strain>
        <tissue evidence="1">Old leaves</tissue>
    </source>
</reference>
<proteinExistence type="predicted"/>
<dbReference type="EMBL" id="JBBPBN010000709">
    <property type="protein sequence ID" value="KAK8483028.1"/>
    <property type="molecule type" value="Genomic_DNA"/>
</dbReference>